<organism evidence="1">
    <name type="scientific">Arundo donax</name>
    <name type="common">Giant reed</name>
    <name type="synonym">Donax arundinaceus</name>
    <dbReference type="NCBI Taxonomy" id="35708"/>
    <lineage>
        <taxon>Eukaryota</taxon>
        <taxon>Viridiplantae</taxon>
        <taxon>Streptophyta</taxon>
        <taxon>Embryophyta</taxon>
        <taxon>Tracheophyta</taxon>
        <taxon>Spermatophyta</taxon>
        <taxon>Magnoliopsida</taxon>
        <taxon>Liliopsida</taxon>
        <taxon>Poales</taxon>
        <taxon>Poaceae</taxon>
        <taxon>PACMAD clade</taxon>
        <taxon>Arundinoideae</taxon>
        <taxon>Arundineae</taxon>
        <taxon>Arundo</taxon>
    </lineage>
</organism>
<proteinExistence type="predicted"/>
<reference evidence="1" key="2">
    <citation type="journal article" date="2015" name="Data Brief">
        <title>Shoot transcriptome of the giant reed, Arundo donax.</title>
        <authorList>
            <person name="Barrero R.A."/>
            <person name="Guerrero F.D."/>
            <person name="Moolhuijzen P."/>
            <person name="Goolsby J.A."/>
            <person name="Tidwell J."/>
            <person name="Bellgard S.E."/>
            <person name="Bellgard M.I."/>
        </authorList>
    </citation>
    <scope>NUCLEOTIDE SEQUENCE</scope>
    <source>
        <tissue evidence="1">Shoot tissue taken approximately 20 cm above the soil surface</tissue>
    </source>
</reference>
<sequence length="42" mass="4921">MNLYSGPVMIMVDQRFMFLGGRTCGMTIERRNNYTGHFFSQI</sequence>
<dbReference type="AlphaFoldDB" id="A0A0A9G2U3"/>
<evidence type="ECO:0000313" key="1">
    <source>
        <dbReference type="EMBL" id="JAE18827.1"/>
    </source>
</evidence>
<protein>
    <submittedName>
        <fullName evidence="1">Uncharacterized protein</fullName>
    </submittedName>
</protein>
<name>A0A0A9G2U3_ARUDO</name>
<reference evidence="1" key="1">
    <citation type="submission" date="2014-09" db="EMBL/GenBank/DDBJ databases">
        <authorList>
            <person name="Magalhaes I.L.F."/>
            <person name="Oliveira U."/>
            <person name="Santos F.R."/>
            <person name="Vidigal T.H.D.A."/>
            <person name="Brescovit A.D."/>
            <person name="Santos A.J."/>
        </authorList>
    </citation>
    <scope>NUCLEOTIDE SEQUENCE</scope>
    <source>
        <tissue evidence="1">Shoot tissue taken approximately 20 cm above the soil surface</tissue>
    </source>
</reference>
<accession>A0A0A9G2U3</accession>
<dbReference type="EMBL" id="GBRH01179069">
    <property type="protein sequence ID" value="JAE18827.1"/>
    <property type="molecule type" value="Transcribed_RNA"/>
</dbReference>